<evidence type="ECO:0000313" key="1">
    <source>
        <dbReference type="EMBL" id="GJM49414.1"/>
    </source>
</evidence>
<keyword evidence="4" id="KW-1185">Reference proteome</keyword>
<dbReference type="EMBL" id="BQKA01000006">
    <property type="protein sequence ID" value="GJM49414.1"/>
    <property type="molecule type" value="Genomic_DNA"/>
</dbReference>
<dbReference type="Proteomes" id="UP001208692">
    <property type="component" value="Unassembled WGS sequence"/>
</dbReference>
<evidence type="ECO:0000313" key="4">
    <source>
        <dbReference type="Proteomes" id="UP001208692"/>
    </source>
</evidence>
<sequence length="127" mass="14382">MKKILFFLIITTIITTACSKDSDNGTTSSTIAPPTWIQGTWLNEETLQLTNNRLGFNFKSDDFCQITSVIESCYKYYVDQNTATISQTTSDTKYEITIKIAGSSYVYAFTKKSDTQIEHEGKIFTKQ</sequence>
<reference evidence="1 4" key="1">
    <citation type="submission" date="2021-11" db="EMBL/GenBank/DDBJ databases">
        <title>Draft genome sequence of Capnocytophaga sp. strain KC07075 isolated from cat oral cavity.</title>
        <authorList>
            <person name="Suzuki M."/>
            <person name="Imaoka K."/>
            <person name="Kimura M."/>
            <person name="Morikawa S."/>
            <person name="Maeda K."/>
        </authorList>
    </citation>
    <scope>NUCLEOTIDE SEQUENCE</scope>
    <source>
        <strain evidence="1">KC07075</strain>
        <strain evidence="2 4">KC07079</strain>
    </source>
</reference>
<dbReference type="AlphaFoldDB" id="A0AAV5AS68"/>
<comment type="caution">
    <text evidence="1">The sequence shown here is derived from an EMBL/GenBank/DDBJ whole genome shotgun (WGS) entry which is preliminary data.</text>
</comment>
<evidence type="ECO:0000313" key="3">
    <source>
        <dbReference type="Proteomes" id="UP001207736"/>
    </source>
</evidence>
<organism evidence="1 3">
    <name type="scientific">Capnocytophaga catalasegens</name>
    <dbReference type="NCBI Taxonomy" id="1004260"/>
    <lineage>
        <taxon>Bacteria</taxon>
        <taxon>Pseudomonadati</taxon>
        <taxon>Bacteroidota</taxon>
        <taxon>Flavobacteriia</taxon>
        <taxon>Flavobacteriales</taxon>
        <taxon>Flavobacteriaceae</taxon>
        <taxon>Capnocytophaga</taxon>
    </lineage>
</organism>
<dbReference type="EMBL" id="BQKB01000013">
    <property type="protein sequence ID" value="GJM52564.1"/>
    <property type="molecule type" value="Genomic_DNA"/>
</dbReference>
<dbReference type="RefSeq" id="WP_264846008.1">
    <property type="nucleotide sequence ID" value="NZ_BPMA01000016.1"/>
</dbReference>
<dbReference type="PROSITE" id="PS51257">
    <property type="entry name" value="PROKAR_LIPOPROTEIN"/>
    <property type="match status" value="1"/>
</dbReference>
<gene>
    <name evidence="1" type="ORF">RCZ15_03890</name>
    <name evidence="2" type="ORF">RCZ16_08810</name>
</gene>
<evidence type="ECO:0008006" key="5">
    <source>
        <dbReference type="Google" id="ProtNLM"/>
    </source>
</evidence>
<evidence type="ECO:0000313" key="2">
    <source>
        <dbReference type="EMBL" id="GJM52564.1"/>
    </source>
</evidence>
<protein>
    <recommendedName>
        <fullName evidence="5">Lipoprotein</fullName>
    </recommendedName>
</protein>
<dbReference type="Proteomes" id="UP001207736">
    <property type="component" value="Unassembled WGS sequence"/>
</dbReference>
<accession>A0AAV5AS68</accession>
<proteinExistence type="predicted"/>
<name>A0AAV5AS68_9FLAO</name>